<proteinExistence type="predicted"/>
<reference evidence="2 3" key="1">
    <citation type="submission" date="2020-09" db="EMBL/GenBank/DDBJ databases">
        <title>Genome sequences of type strains of Chitinophaga qingshengii and Chitinophaga varians.</title>
        <authorList>
            <person name="Kittiwongwattana C."/>
        </authorList>
    </citation>
    <scope>NUCLEOTIDE SEQUENCE [LARGE SCALE GENOMIC DNA]</scope>
    <source>
        <strain evidence="2 3">JCM 30026</strain>
    </source>
</reference>
<dbReference type="Gene3D" id="3.60.15.10">
    <property type="entry name" value="Ribonuclease Z/Hydroxyacylglutathione hydrolase-like"/>
    <property type="match status" value="1"/>
</dbReference>
<dbReference type="PANTHER" id="PTHR43546:SF9">
    <property type="entry name" value="L-ASCORBATE-6-PHOSPHATE LACTONASE ULAG-RELATED"/>
    <property type="match status" value="1"/>
</dbReference>
<gene>
    <name evidence="2" type="ORF">ICL07_30265</name>
</gene>
<organism evidence="2 3">
    <name type="scientific">Chitinophaga qingshengii</name>
    <dbReference type="NCBI Taxonomy" id="1569794"/>
    <lineage>
        <taxon>Bacteria</taxon>
        <taxon>Pseudomonadati</taxon>
        <taxon>Bacteroidota</taxon>
        <taxon>Chitinophagia</taxon>
        <taxon>Chitinophagales</taxon>
        <taxon>Chitinophagaceae</taxon>
        <taxon>Chitinophaga</taxon>
    </lineage>
</organism>
<evidence type="ECO:0000313" key="2">
    <source>
        <dbReference type="EMBL" id="MBC9934701.1"/>
    </source>
</evidence>
<protein>
    <submittedName>
        <fullName evidence="2">MBL fold metallo-hydrolase</fullName>
    </submittedName>
</protein>
<sequence length="447" mass="51209">MKITHLKSATVAIESNGVKILSDPWLTDGEYYGSWFHYPKFEFRESFFSDIDYIYVSHIHPDHFSKETFQLLDKNIPVLIHSYDSKFLKLNLERLGFTVIELPHNQRTLLKKDVYINILAADNCNPELCGKFFGCSIVESKYGSTQIDTLCVIDDGKYAVLNTNDCPYDLAVETLQIVKEQYNKIDFMLVGYGGAGPFPQCFSLSENDKLAAAERKKDQFLKQGEAYISYFQPSYYMPFAGTYTLGGKLAHLNKYKGVPELEEARIYFEQSQLIDQEKSNAVLLNTYSSFDLASASASSPYQETNLEDKQAYINNILSRRLFAYEGDVVPTKEQILSLIKGAYERMESKRKEIGFVSPTEVIIKALEDELIVISMNGGGYRFIADDRKSEIESYVVYALDSRLFHRILQGPKLAHWNNAEIGSHINFERQPNIFERGIYHVMCFFHA</sequence>
<keyword evidence="1" id="KW-0378">Hydrolase</keyword>
<name>A0ABR7TW35_9BACT</name>
<dbReference type="SUPFAM" id="SSF56281">
    <property type="entry name" value="Metallo-hydrolase/oxidoreductase"/>
    <property type="match status" value="1"/>
</dbReference>
<evidence type="ECO:0000313" key="3">
    <source>
        <dbReference type="Proteomes" id="UP000659124"/>
    </source>
</evidence>
<dbReference type="Pfam" id="PF13483">
    <property type="entry name" value="Lactamase_B_3"/>
    <property type="match status" value="1"/>
</dbReference>
<keyword evidence="3" id="KW-1185">Reference proteome</keyword>
<dbReference type="Proteomes" id="UP000659124">
    <property type="component" value="Unassembled WGS sequence"/>
</dbReference>
<evidence type="ECO:0000256" key="1">
    <source>
        <dbReference type="ARBA" id="ARBA00022801"/>
    </source>
</evidence>
<dbReference type="InterPro" id="IPR036866">
    <property type="entry name" value="RibonucZ/Hydroxyglut_hydro"/>
</dbReference>
<accession>A0ABR7TW35</accession>
<dbReference type="InterPro" id="IPR050114">
    <property type="entry name" value="UPF0173_UPF0282_UlaG_hydrolase"/>
</dbReference>
<dbReference type="EMBL" id="JACVFC010000006">
    <property type="protein sequence ID" value="MBC9934701.1"/>
    <property type="molecule type" value="Genomic_DNA"/>
</dbReference>
<comment type="caution">
    <text evidence="2">The sequence shown here is derived from an EMBL/GenBank/DDBJ whole genome shotgun (WGS) entry which is preliminary data.</text>
</comment>
<dbReference type="RefSeq" id="WP_188091792.1">
    <property type="nucleotide sequence ID" value="NZ_JACVFC010000006.1"/>
</dbReference>
<dbReference type="PANTHER" id="PTHR43546">
    <property type="entry name" value="UPF0173 METAL-DEPENDENT HYDROLASE MJ1163-RELATED"/>
    <property type="match status" value="1"/>
</dbReference>